<dbReference type="Gene3D" id="3.30.565.10">
    <property type="entry name" value="Histidine kinase-like ATPase, C-terminal domain"/>
    <property type="match status" value="1"/>
</dbReference>
<protein>
    <recommendedName>
        <fullName evidence="2">histidine kinase</fullName>
        <ecNumber evidence="2">2.7.13.3</ecNumber>
    </recommendedName>
</protein>
<evidence type="ECO:0000259" key="11">
    <source>
        <dbReference type="Pfam" id="PF07730"/>
    </source>
</evidence>
<feature type="transmembrane region" description="Helical" evidence="10">
    <location>
        <begin position="119"/>
        <end position="137"/>
    </location>
</feature>
<keyword evidence="6" id="KW-0418">Kinase</keyword>
<dbReference type="GO" id="GO:0005524">
    <property type="term" value="F:ATP binding"/>
    <property type="evidence" value="ECO:0007669"/>
    <property type="project" value="UniProtKB-KW"/>
</dbReference>
<keyword evidence="4" id="KW-0808">Transferase</keyword>
<sequence>MIRLVGELAAGGAAQAPVRTSALPSLRRWLSGWRTGSARVVLETGVVVLCALEVLAWQEVRADSYFAVAAATLVAVLARLRWPVAAALVVGPALGWTSLLLTPLVLLFTAGQKERRDGVVVALVVWTVVSSAALMTWQDSRYLVSDGPLRLITDVAAAIAMAAGAAGLGRLVRTRREQSAALRELVAGRARERALAEHAARAEERAHLAREMHDVVASQVTLIAVQAAGLRMLPDVDDRTRAVAETIRAAAAQTTRELREVLADLRGPEQLHGPAPQARAVCLGELDRLWASAGCAGQLVVQVPDGAEVAAPVQRAAYRILQEGLTNAVRYAPGAVVRAGVEVVASTLVVSVVNGPPPASSTTTAAAGEAPVPQPAAPDATGASVGRALSTGNGLVGVRERAQALGGYAGWGATDDGGHQLTAVLPLKG</sequence>
<dbReference type="EC" id="2.7.13.3" evidence="2"/>
<dbReference type="GO" id="GO:0046983">
    <property type="term" value="F:protein dimerization activity"/>
    <property type="evidence" value="ECO:0007669"/>
    <property type="project" value="InterPro"/>
</dbReference>
<dbReference type="EMBL" id="VKAC01000001">
    <property type="protein sequence ID" value="TXR57982.1"/>
    <property type="molecule type" value="Genomic_DNA"/>
</dbReference>
<name>A0A5C8ZJC2_9ACTN</name>
<feature type="transmembrane region" description="Helical" evidence="10">
    <location>
        <begin position="149"/>
        <end position="169"/>
    </location>
</feature>
<gene>
    <name evidence="12" type="ORF">FMM08_01815</name>
</gene>
<evidence type="ECO:0000256" key="5">
    <source>
        <dbReference type="ARBA" id="ARBA00022741"/>
    </source>
</evidence>
<evidence type="ECO:0000313" key="12">
    <source>
        <dbReference type="EMBL" id="TXR57982.1"/>
    </source>
</evidence>
<keyword evidence="8" id="KW-0902">Two-component regulatory system</keyword>
<feature type="transmembrane region" description="Helical" evidence="10">
    <location>
        <begin position="88"/>
        <end position="107"/>
    </location>
</feature>
<keyword evidence="10" id="KW-1133">Transmembrane helix</keyword>
<dbReference type="InterPro" id="IPR036890">
    <property type="entry name" value="HATPase_C_sf"/>
</dbReference>
<dbReference type="GO" id="GO:0016020">
    <property type="term" value="C:membrane"/>
    <property type="evidence" value="ECO:0007669"/>
    <property type="project" value="InterPro"/>
</dbReference>
<keyword evidence="3" id="KW-0597">Phosphoprotein</keyword>
<evidence type="ECO:0000256" key="8">
    <source>
        <dbReference type="ARBA" id="ARBA00023012"/>
    </source>
</evidence>
<evidence type="ECO:0000313" key="13">
    <source>
        <dbReference type="Proteomes" id="UP000321234"/>
    </source>
</evidence>
<dbReference type="GO" id="GO:0000155">
    <property type="term" value="F:phosphorelay sensor kinase activity"/>
    <property type="evidence" value="ECO:0007669"/>
    <property type="project" value="InterPro"/>
</dbReference>
<evidence type="ECO:0000256" key="9">
    <source>
        <dbReference type="SAM" id="MobiDB-lite"/>
    </source>
</evidence>
<dbReference type="Pfam" id="PF07730">
    <property type="entry name" value="HisKA_3"/>
    <property type="match status" value="1"/>
</dbReference>
<evidence type="ECO:0000256" key="1">
    <source>
        <dbReference type="ARBA" id="ARBA00000085"/>
    </source>
</evidence>
<organism evidence="12 13">
    <name type="scientific">Quadrisphaera setariae</name>
    <dbReference type="NCBI Taxonomy" id="2593304"/>
    <lineage>
        <taxon>Bacteria</taxon>
        <taxon>Bacillati</taxon>
        <taxon>Actinomycetota</taxon>
        <taxon>Actinomycetes</taxon>
        <taxon>Kineosporiales</taxon>
        <taxon>Kineosporiaceae</taxon>
        <taxon>Quadrisphaera</taxon>
    </lineage>
</organism>
<keyword evidence="7" id="KW-0067">ATP-binding</keyword>
<feature type="region of interest" description="Disordered" evidence="9">
    <location>
        <begin position="356"/>
        <end position="385"/>
    </location>
</feature>
<feature type="domain" description="Signal transduction histidine kinase subgroup 3 dimerisation and phosphoacceptor" evidence="11">
    <location>
        <begin position="204"/>
        <end position="270"/>
    </location>
</feature>
<dbReference type="OrthoDB" id="227596at2"/>
<accession>A0A5C8ZJC2</accession>
<evidence type="ECO:0000256" key="7">
    <source>
        <dbReference type="ARBA" id="ARBA00022840"/>
    </source>
</evidence>
<keyword evidence="10" id="KW-0472">Membrane</keyword>
<evidence type="ECO:0000256" key="6">
    <source>
        <dbReference type="ARBA" id="ARBA00022777"/>
    </source>
</evidence>
<proteinExistence type="predicted"/>
<comment type="caution">
    <text evidence="12">The sequence shown here is derived from an EMBL/GenBank/DDBJ whole genome shotgun (WGS) entry which is preliminary data.</text>
</comment>
<comment type="catalytic activity">
    <reaction evidence="1">
        <text>ATP + protein L-histidine = ADP + protein N-phospho-L-histidine.</text>
        <dbReference type="EC" id="2.7.13.3"/>
    </reaction>
</comment>
<dbReference type="AlphaFoldDB" id="A0A5C8ZJC2"/>
<keyword evidence="13" id="KW-1185">Reference proteome</keyword>
<dbReference type="SUPFAM" id="SSF55874">
    <property type="entry name" value="ATPase domain of HSP90 chaperone/DNA topoisomerase II/histidine kinase"/>
    <property type="match status" value="1"/>
</dbReference>
<dbReference type="PANTHER" id="PTHR24421">
    <property type="entry name" value="NITRATE/NITRITE SENSOR PROTEIN NARX-RELATED"/>
    <property type="match status" value="1"/>
</dbReference>
<evidence type="ECO:0000256" key="2">
    <source>
        <dbReference type="ARBA" id="ARBA00012438"/>
    </source>
</evidence>
<evidence type="ECO:0000256" key="10">
    <source>
        <dbReference type="SAM" id="Phobius"/>
    </source>
</evidence>
<dbReference type="InterPro" id="IPR011712">
    <property type="entry name" value="Sig_transdc_His_kin_sub3_dim/P"/>
</dbReference>
<dbReference type="InterPro" id="IPR050482">
    <property type="entry name" value="Sensor_HK_TwoCompSys"/>
</dbReference>
<reference evidence="12 13" key="1">
    <citation type="submission" date="2019-07" db="EMBL/GenBank/DDBJ databases">
        <title>Quadrisphaera sp. strain DD2A genome sequencing and assembly.</title>
        <authorList>
            <person name="Kim I."/>
        </authorList>
    </citation>
    <scope>NUCLEOTIDE SEQUENCE [LARGE SCALE GENOMIC DNA]</scope>
    <source>
        <strain evidence="12 13">DD2A</strain>
    </source>
</reference>
<dbReference type="PANTHER" id="PTHR24421:SF10">
    <property type="entry name" value="NITRATE_NITRITE SENSOR PROTEIN NARQ"/>
    <property type="match status" value="1"/>
</dbReference>
<keyword evidence="10" id="KW-0812">Transmembrane</keyword>
<dbReference type="Gene3D" id="1.20.5.1930">
    <property type="match status" value="1"/>
</dbReference>
<evidence type="ECO:0000256" key="3">
    <source>
        <dbReference type="ARBA" id="ARBA00022553"/>
    </source>
</evidence>
<keyword evidence="5" id="KW-0547">Nucleotide-binding</keyword>
<evidence type="ECO:0000256" key="4">
    <source>
        <dbReference type="ARBA" id="ARBA00022679"/>
    </source>
</evidence>
<dbReference type="Proteomes" id="UP000321234">
    <property type="component" value="Unassembled WGS sequence"/>
</dbReference>
<dbReference type="CDD" id="cd16917">
    <property type="entry name" value="HATPase_UhpB-NarQ-NarX-like"/>
    <property type="match status" value="1"/>
</dbReference>